<sequence>MSRFLKNALEEQRNYYYQKLKLIGVYNHEVLSNMTISELKQEYYYFYHSIPSKKKRSKLS</sequence>
<dbReference type="AlphaFoldDB" id="A0A926NM38"/>
<proteinExistence type="predicted"/>
<dbReference type="EMBL" id="JACXAI010000008">
    <property type="protein sequence ID" value="MBD1380331.1"/>
    <property type="molecule type" value="Genomic_DNA"/>
</dbReference>
<comment type="caution">
    <text evidence="1">The sequence shown here is derived from an EMBL/GenBank/DDBJ whole genome shotgun (WGS) entry which is preliminary data.</text>
</comment>
<dbReference type="Proteomes" id="UP000626844">
    <property type="component" value="Unassembled WGS sequence"/>
</dbReference>
<keyword evidence="2" id="KW-1185">Reference proteome</keyword>
<evidence type="ECO:0000313" key="1">
    <source>
        <dbReference type="EMBL" id="MBD1380331.1"/>
    </source>
</evidence>
<accession>A0A926NM38</accession>
<evidence type="ECO:0000313" key="2">
    <source>
        <dbReference type="Proteomes" id="UP000626844"/>
    </source>
</evidence>
<reference evidence="1" key="1">
    <citation type="submission" date="2020-09" db="EMBL/GenBank/DDBJ databases">
        <title>A novel bacterium of genus Bacillus, isolated from South China Sea.</title>
        <authorList>
            <person name="Huang H."/>
            <person name="Mo K."/>
            <person name="Hu Y."/>
        </authorList>
    </citation>
    <scope>NUCLEOTIDE SEQUENCE</scope>
    <source>
        <strain evidence="1">IB182487</strain>
    </source>
</reference>
<organism evidence="1 2">
    <name type="scientific">Metabacillus arenae</name>
    <dbReference type="NCBI Taxonomy" id="2771434"/>
    <lineage>
        <taxon>Bacteria</taxon>
        <taxon>Bacillati</taxon>
        <taxon>Bacillota</taxon>
        <taxon>Bacilli</taxon>
        <taxon>Bacillales</taxon>
        <taxon>Bacillaceae</taxon>
        <taxon>Metabacillus</taxon>
    </lineage>
</organism>
<protein>
    <submittedName>
        <fullName evidence="1">Stress protein</fullName>
    </submittedName>
</protein>
<dbReference type="RefSeq" id="WP_191157850.1">
    <property type="nucleotide sequence ID" value="NZ_JACXAI010000008.1"/>
</dbReference>
<gene>
    <name evidence="1" type="ORF">IC621_08820</name>
</gene>
<name>A0A926NM38_9BACI</name>